<reference evidence="3 4" key="1">
    <citation type="submission" date="2019-07" db="EMBL/GenBank/DDBJ databases">
        <title>Draft genome assembly of a fouling barnacle, Amphibalanus amphitrite (Darwin, 1854): The first reference genome for Thecostraca.</title>
        <authorList>
            <person name="Kim W."/>
        </authorList>
    </citation>
    <scope>NUCLEOTIDE SEQUENCE [LARGE SCALE GENOMIC DNA]</scope>
    <source>
        <strain evidence="3">SNU_AA5</strain>
        <tissue evidence="3">Soma without cirri and trophi</tissue>
    </source>
</reference>
<dbReference type="PANTHER" id="PTHR33327:SF3">
    <property type="entry name" value="RNA-DIRECTED DNA POLYMERASE"/>
    <property type="match status" value="1"/>
</dbReference>
<dbReference type="Pfam" id="PF23055">
    <property type="entry name" value="DUF7041"/>
    <property type="match status" value="1"/>
</dbReference>
<evidence type="ECO:0000313" key="3">
    <source>
        <dbReference type="EMBL" id="KAF0292825.1"/>
    </source>
</evidence>
<feature type="region of interest" description="Disordered" evidence="1">
    <location>
        <begin position="128"/>
        <end position="152"/>
    </location>
</feature>
<comment type="caution">
    <text evidence="3">The sequence shown here is derived from an EMBL/GenBank/DDBJ whole genome shotgun (WGS) entry which is preliminary data.</text>
</comment>
<protein>
    <recommendedName>
        <fullName evidence="2">DUF7041 domain-containing protein</fullName>
    </recommendedName>
</protein>
<dbReference type="AlphaFoldDB" id="A0A6A4VFW8"/>
<accession>A0A6A4VFW8</accession>
<dbReference type="EMBL" id="VIIS01001791">
    <property type="protein sequence ID" value="KAF0292825.1"/>
    <property type="molecule type" value="Genomic_DNA"/>
</dbReference>
<evidence type="ECO:0000256" key="1">
    <source>
        <dbReference type="SAM" id="MobiDB-lite"/>
    </source>
</evidence>
<dbReference type="OrthoDB" id="6377149at2759"/>
<sequence length="478" mass="50772">MHDVSVSQTLVIPLRLKGGASAVYRQLVEADRKDVDKLKDALKQQPEGLDENIELADDFSGGQVDILIGTDQYYKVVLRDCVVLDESLRALDTIFGYVIHGKGTATGQSTRHVYHCQQVEQMWDLESMGKTPDPEAQKLQREPEGNSQEERYGPGLEAEIPGSVHLGEDVVFQVFCEEASRTCCAVVHAAHVTMPSPTEPEGTAQDAPTRPFASFRLPAYAPEEAELWLVQVECAFAVAGIPDDHDKFRLLVASLPVQVASQVRDVMTAETGSFSELKRALSTRLAQSRASRLEALLRDHQLGDRKPTQLLRSMQHMLGSAGHDLGLFRTPFLQRLPPTTRAALALVPEDTSIDDLASAADRFQEASGGGAVTAVCTLTAGVAAACGPPAGPGVMLAPPASAVAAAGPPAACGCGNSGMAAAVTALTAAPPGPRGVQELRQYGRQRSVAARRSSRLPSCPDPAAFKSCGGTDNAPPPI</sequence>
<evidence type="ECO:0000259" key="2">
    <source>
        <dbReference type="Pfam" id="PF23055"/>
    </source>
</evidence>
<dbReference type="InterPro" id="IPR055469">
    <property type="entry name" value="DUF7041"/>
</dbReference>
<feature type="region of interest" description="Disordered" evidence="1">
    <location>
        <begin position="432"/>
        <end position="478"/>
    </location>
</feature>
<proteinExistence type="predicted"/>
<feature type="compositionally biased region" description="Basic and acidic residues" evidence="1">
    <location>
        <begin position="132"/>
        <end position="152"/>
    </location>
</feature>
<keyword evidence="4" id="KW-1185">Reference proteome</keyword>
<evidence type="ECO:0000313" key="4">
    <source>
        <dbReference type="Proteomes" id="UP000440578"/>
    </source>
</evidence>
<organism evidence="3 4">
    <name type="scientific">Amphibalanus amphitrite</name>
    <name type="common">Striped barnacle</name>
    <name type="synonym">Balanus amphitrite</name>
    <dbReference type="NCBI Taxonomy" id="1232801"/>
    <lineage>
        <taxon>Eukaryota</taxon>
        <taxon>Metazoa</taxon>
        <taxon>Ecdysozoa</taxon>
        <taxon>Arthropoda</taxon>
        <taxon>Crustacea</taxon>
        <taxon>Multicrustacea</taxon>
        <taxon>Cirripedia</taxon>
        <taxon>Thoracica</taxon>
        <taxon>Thoracicalcarea</taxon>
        <taxon>Balanomorpha</taxon>
        <taxon>Balanoidea</taxon>
        <taxon>Balanidae</taxon>
        <taxon>Amphibalaninae</taxon>
        <taxon>Amphibalanus</taxon>
    </lineage>
</organism>
<dbReference type="PANTHER" id="PTHR33327">
    <property type="entry name" value="ENDONUCLEASE"/>
    <property type="match status" value="1"/>
</dbReference>
<gene>
    <name evidence="3" type="ORF">FJT64_009253</name>
</gene>
<feature type="domain" description="DUF7041" evidence="2">
    <location>
        <begin position="217"/>
        <end position="297"/>
    </location>
</feature>
<name>A0A6A4VFW8_AMPAM</name>
<dbReference type="Proteomes" id="UP000440578">
    <property type="component" value="Unassembled WGS sequence"/>
</dbReference>